<dbReference type="Pfam" id="PF10447">
    <property type="entry name" value="EXOSC1"/>
    <property type="match status" value="1"/>
</dbReference>
<evidence type="ECO:0000256" key="2">
    <source>
        <dbReference type="ARBA" id="ARBA00022490"/>
    </source>
</evidence>
<dbReference type="InterPro" id="IPR012340">
    <property type="entry name" value="NA-bd_OB-fold"/>
</dbReference>
<comment type="caution">
    <text evidence="5">The sequence shown here is derived from an EMBL/GenBank/DDBJ whole genome shotgun (WGS) entry which is preliminary data.</text>
</comment>
<gene>
    <name evidence="5" type="ORF">PR048_029985</name>
</gene>
<evidence type="ECO:0000313" key="5">
    <source>
        <dbReference type="EMBL" id="KAJ8868457.1"/>
    </source>
</evidence>
<evidence type="ECO:0000259" key="4">
    <source>
        <dbReference type="Pfam" id="PF10447"/>
    </source>
</evidence>
<dbReference type="SUPFAM" id="SSF50249">
    <property type="entry name" value="Nucleic acid-binding proteins"/>
    <property type="match status" value="1"/>
</dbReference>
<comment type="subcellular location">
    <subcellularLocation>
        <location evidence="1">Nucleus</location>
        <location evidence="1">Nucleolus</location>
    </subcellularLocation>
</comment>
<dbReference type="CDD" id="cd05791">
    <property type="entry name" value="S1_CSL4"/>
    <property type="match status" value="1"/>
</dbReference>
<evidence type="ECO:0000256" key="3">
    <source>
        <dbReference type="ARBA" id="ARBA00022835"/>
    </source>
</evidence>
<name>A0ABQ9G8H3_9NEOP</name>
<dbReference type="Proteomes" id="UP001159363">
    <property type="component" value="Chromosome 13"/>
</dbReference>
<dbReference type="EMBL" id="JARBHB010000014">
    <property type="protein sequence ID" value="KAJ8868457.1"/>
    <property type="molecule type" value="Genomic_DNA"/>
</dbReference>
<dbReference type="InterPro" id="IPR039771">
    <property type="entry name" value="Csl4"/>
</dbReference>
<keyword evidence="3" id="KW-0271">Exosome</keyword>
<evidence type="ECO:0000256" key="1">
    <source>
        <dbReference type="ARBA" id="ARBA00004604"/>
    </source>
</evidence>
<organism evidence="5 6">
    <name type="scientific">Dryococelus australis</name>
    <dbReference type="NCBI Taxonomy" id="614101"/>
    <lineage>
        <taxon>Eukaryota</taxon>
        <taxon>Metazoa</taxon>
        <taxon>Ecdysozoa</taxon>
        <taxon>Arthropoda</taxon>
        <taxon>Hexapoda</taxon>
        <taxon>Insecta</taxon>
        <taxon>Pterygota</taxon>
        <taxon>Neoptera</taxon>
        <taxon>Polyneoptera</taxon>
        <taxon>Phasmatodea</taxon>
        <taxon>Verophasmatodea</taxon>
        <taxon>Anareolatae</taxon>
        <taxon>Phasmatidae</taxon>
        <taxon>Eurycanthinae</taxon>
        <taxon>Dryococelus</taxon>
    </lineage>
</organism>
<feature type="domain" description="Exosome complex component CSL4 C-terminal" evidence="4">
    <location>
        <begin position="154"/>
        <end position="191"/>
    </location>
</feature>
<protein>
    <recommendedName>
        <fullName evidence="4">Exosome complex component CSL4 C-terminal domain-containing protein</fullName>
    </recommendedName>
</protein>
<keyword evidence="2" id="KW-0963">Cytoplasm</keyword>
<dbReference type="InterPro" id="IPR019495">
    <property type="entry name" value="EXOSC1_C"/>
</dbReference>
<reference evidence="5 6" key="1">
    <citation type="submission" date="2023-02" db="EMBL/GenBank/DDBJ databases">
        <title>LHISI_Scaffold_Assembly.</title>
        <authorList>
            <person name="Stuart O.P."/>
            <person name="Cleave R."/>
            <person name="Magrath M.J.L."/>
            <person name="Mikheyev A.S."/>
        </authorList>
    </citation>
    <scope>NUCLEOTIDE SEQUENCE [LARGE SCALE GENOMIC DNA]</scope>
    <source>
        <strain evidence="5">Daus_M_001</strain>
        <tissue evidence="5">Leg muscle</tissue>
    </source>
</reference>
<dbReference type="Gene3D" id="2.40.50.140">
    <property type="entry name" value="Nucleic acid-binding proteins"/>
    <property type="match status" value="1"/>
</dbReference>
<dbReference type="PANTHER" id="PTHR12686:SF8">
    <property type="entry name" value="EXOSOME COMPLEX COMPONENT CSL4"/>
    <property type="match status" value="1"/>
</dbReference>
<proteinExistence type="predicted"/>
<keyword evidence="6" id="KW-1185">Reference proteome</keyword>
<sequence>MRGSRVVKVVLIHVKGNDVSHREVGQEVERDLRGLLRKVQEKFPGARAVVSGESIGEAWQLQTSESHIKYRKSNREAGGAVKEKAYGTLVQPMLKYAAAIWDPHVEASVIEVHSSNDQSIVPAPGDIVTAKVTVVGQRFCKCMIKCIRNTVLTRPYRGMLRKEDVRATEKDSVEMIKCFRPGDIILARVVSFLPITEVQSYNLSTAENELGVVIAHSEAGGHQSSQRFNGLMYHISWGEFMYPVAGTYYSRLVAKLTRGSTGMCLGKRRLSRVKAELR</sequence>
<accession>A0ABQ9G8H3</accession>
<evidence type="ECO:0000313" key="6">
    <source>
        <dbReference type="Proteomes" id="UP001159363"/>
    </source>
</evidence>
<dbReference type="PANTHER" id="PTHR12686">
    <property type="entry name" value="3'-5' EXORIBONUCLEASE CSL4-RELATED"/>
    <property type="match status" value="1"/>
</dbReference>